<dbReference type="GO" id="GO:0003677">
    <property type="term" value="F:DNA binding"/>
    <property type="evidence" value="ECO:0007669"/>
    <property type="project" value="UniProtKB-UniRule"/>
</dbReference>
<evidence type="ECO:0000259" key="15">
    <source>
        <dbReference type="Pfam" id="PF00511"/>
    </source>
</evidence>
<comment type="similarity">
    <text evidence="12">Belongs to the papillomaviridae E2 protein family.</text>
</comment>
<keyword evidence="8 12" id="KW-0805">Transcription regulation</keyword>
<dbReference type="EMBL" id="AY684126">
    <property type="protein sequence ID" value="AAU11496.1"/>
    <property type="molecule type" value="Genomic_DNA"/>
</dbReference>
<dbReference type="InterPro" id="IPR001866">
    <property type="entry name" value="PPV_E2_N"/>
</dbReference>
<feature type="region of interest" description="DNA-binding domain" evidence="12">
    <location>
        <begin position="291"/>
        <end position="381"/>
    </location>
</feature>
<evidence type="ECO:0000256" key="13">
    <source>
        <dbReference type="SAM" id="MobiDB-lite"/>
    </source>
</evidence>
<dbReference type="KEGG" id="vg:3345695"/>
<dbReference type="HAMAP" id="MF_04001">
    <property type="entry name" value="PPV_E2"/>
    <property type="match status" value="1"/>
</dbReference>
<sequence>MERLQHRLDYTQEKILTLYEKDSTDINDHISLWMAVRHENVLFHTMRKRGIVRVMGRSIPSLQASEKSAKHAIMMQLQLEDLAKSPYGLEPWSLSETTLERYLAPPRETFKKGGVHVNVTFDNEESNSAEYVMWTYIYVTDENGDWHKTQGGVDRTGIYYIGVDGSHIYYVYFEDEAAQHSRTGQYTVNSDQDVSDPVINTDSSRNRETGEETPRRRGTYLRRSSPAAPARPTPPQRSRQRKRSPAGPTTNTTPETRPTLLSARNRRSRSGRSPSATGGRHQARHRSSAERPGPTPQFYLIGCRGPVNTLRCYRFKLKKRPNPDITYISTTFNWTAPQGTDRCGSGRFLIAFTSKEHRDEFYVAARPPPNIGLFKGECETI</sequence>
<keyword evidence="17" id="KW-1185">Reference proteome</keyword>
<dbReference type="GO" id="GO:0000166">
    <property type="term" value="F:nucleotide binding"/>
    <property type="evidence" value="ECO:0007669"/>
    <property type="project" value="UniProtKB-UniRule"/>
</dbReference>
<keyword evidence="11 12" id="KW-0804">Transcription</keyword>
<comment type="subunit">
    <text evidence="12">Binds DNA as homodimer. Interacts with protein E1; this interaction greatly increases E1 DNA-binding activity. Interacts with protein L1; this interaction enhances E2-dependent replication and transcription activation. Interacts with protein L2; this interaction inhibits E2 transcriptional activity but not DNA replication function E2. Interacts with protein E7; this interaction inhibits E7 oncogenic activity. Interacts with host TAF1; this interaction modulates E2-dependent transcriptional regulation. Interacts with host BRD4; this interaction mediates E2 transcriptional activation function. Additionally, the interaction with host BRD4 on mitotic chromosomes mediates tethering of the viral genome. Interacts with host TOPBP1; this interaction is required for optimal viral DNA replication.</text>
</comment>
<evidence type="ECO:0000256" key="3">
    <source>
        <dbReference type="ARBA" id="ARBA00022491"/>
    </source>
</evidence>
<dbReference type="GO" id="GO:0006260">
    <property type="term" value="P:DNA replication"/>
    <property type="evidence" value="ECO:0007669"/>
    <property type="project" value="UniProtKB-KW"/>
</dbReference>
<keyword evidence="6 12" id="KW-1048">Host nucleus</keyword>
<dbReference type="GO" id="GO:0039693">
    <property type="term" value="P:viral DNA genome replication"/>
    <property type="evidence" value="ECO:0007669"/>
    <property type="project" value="UniProtKB-UniRule"/>
</dbReference>
<evidence type="ECO:0000259" key="14">
    <source>
        <dbReference type="Pfam" id="PF00508"/>
    </source>
</evidence>
<evidence type="ECO:0000313" key="16">
    <source>
        <dbReference type="EMBL" id="AAU11496.1"/>
    </source>
</evidence>
<dbReference type="GO" id="GO:0006351">
    <property type="term" value="P:DNA-templated transcription"/>
    <property type="evidence" value="ECO:0007669"/>
    <property type="project" value="UniProtKB-UniRule"/>
</dbReference>
<dbReference type="GO" id="GO:0006275">
    <property type="term" value="P:regulation of DNA replication"/>
    <property type="evidence" value="ECO:0007669"/>
    <property type="project" value="UniProtKB-UniRule"/>
</dbReference>
<comment type="subcellular location">
    <subcellularLocation>
        <location evidence="1 12">Host nucleus</location>
    </subcellularLocation>
</comment>
<evidence type="ECO:0000256" key="9">
    <source>
        <dbReference type="ARBA" id="ARBA00023125"/>
    </source>
</evidence>
<dbReference type="RefSeq" id="YP_224224.1">
    <property type="nucleotide sequence ID" value="NC_006951.1"/>
</dbReference>
<feature type="compositionally biased region" description="Basic and acidic residues" evidence="13">
    <location>
        <begin position="204"/>
        <end position="215"/>
    </location>
</feature>
<feature type="compositionally biased region" description="Polar residues" evidence="13">
    <location>
        <begin position="185"/>
        <end position="203"/>
    </location>
</feature>
<evidence type="ECO:0000256" key="6">
    <source>
        <dbReference type="ARBA" id="ARBA00022562"/>
    </source>
</evidence>
<dbReference type="SUPFAM" id="SSF51332">
    <property type="entry name" value="E2 regulatory, transactivation domain"/>
    <property type="match status" value="1"/>
</dbReference>
<evidence type="ECO:0000256" key="10">
    <source>
        <dbReference type="ARBA" id="ARBA00023159"/>
    </source>
</evidence>
<dbReference type="GO" id="GO:0003700">
    <property type="term" value="F:DNA-binding transcription factor activity"/>
    <property type="evidence" value="ECO:0007669"/>
    <property type="project" value="UniProtKB-UniRule"/>
</dbReference>
<dbReference type="Gene3D" id="3.30.70.330">
    <property type="match status" value="1"/>
</dbReference>
<dbReference type="GeneID" id="3345695"/>
<dbReference type="InterPro" id="IPR033668">
    <property type="entry name" value="Reg_prot_E2"/>
</dbReference>
<feature type="region of interest" description="Transactivation domain" evidence="12">
    <location>
        <begin position="1"/>
        <end position="200"/>
    </location>
</feature>
<keyword evidence="9 12" id="KW-0238">DNA-binding</keyword>
<keyword evidence="10 12" id="KW-0010">Activator</keyword>
<feature type="domain" description="Papillomavirus E2 N-terminal" evidence="14">
    <location>
        <begin position="1"/>
        <end position="195"/>
    </location>
</feature>
<dbReference type="InterPro" id="IPR042503">
    <property type="entry name" value="Regulatory_protein_E2_N_1"/>
</dbReference>
<evidence type="ECO:0000256" key="7">
    <source>
        <dbReference type="ARBA" id="ARBA00022705"/>
    </source>
</evidence>
<reference evidence="16 17" key="1">
    <citation type="journal article" date="2005" name="Virology">
        <title>Isolation and cloning of a papillomavirus from a North American porcupine by using multiply primed rolling-circle amplification: the Erethizon dorsatum papillomavirus type 1.</title>
        <authorList>
            <person name="Rector A."/>
            <person name="Tachezy R."/>
            <person name="Van Doorslaer K."/>
            <person name="MacNamara T."/>
            <person name="Burk R.D."/>
            <person name="Sundberg J.P."/>
            <person name="Van Ranst M."/>
        </authorList>
    </citation>
    <scope>NUCLEOTIDE SEQUENCE [LARGE SCALE GENOMIC DNA]</scope>
</reference>
<evidence type="ECO:0000256" key="4">
    <source>
        <dbReference type="ARBA" id="ARBA00022518"/>
    </source>
</evidence>
<dbReference type="OrthoDB" id="15886at10239"/>
<evidence type="ECO:0000256" key="5">
    <source>
        <dbReference type="ARBA" id="ARBA00022553"/>
    </source>
</evidence>
<comment type="function">
    <text evidence="12">Plays a role in the initiation of viral DNA replication. A dimer of E2 interacts with a dimer of E1 in order to improve specificity of E1 DNA binding activity. Once the complex recognizes and binds DNA at specific sites, the E2 dimer is removed from DNA. E2 also regulates viral transcription through binding to the E2RE response element (5'-ACCNNNNNNGGT-3') present in multiple copies in the regulatory regions of the viral genome. Activates or represses transcription depending on E2RE's position with regards to proximal promoter elements including the TATA-box. Repression occurs by sterically hindering the assembly of the transcription initiation complex.</text>
</comment>
<dbReference type="Pfam" id="PF00508">
    <property type="entry name" value="PPV_E2_N"/>
    <property type="match status" value="1"/>
</dbReference>
<dbReference type="InterPro" id="IPR035975">
    <property type="entry name" value="E2/EBNA1_C_sf"/>
</dbReference>
<dbReference type="Gene3D" id="1.10.287.30">
    <property type="entry name" value="E2 (early) protein, N terminal domain, subdomain 1"/>
    <property type="match status" value="1"/>
</dbReference>
<proteinExistence type="inferred from homology"/>
<evidence type="ECO:0000256" key="2">
    <source>
        <dbReference type="ARBA" id="ARBA00007794"/>
    </source>
</evidence>
<evidence type="ECO:0000256" key="1">
    <source>
        <dbReference type="ARBA" id="ARBA00004147"/>
    </source>
</evidence>
<name>Q5IRF3_9PAPI</name>
<dbReference type="Gene3D" id="2.170.200.10">
    <property type="entry name" value="Papillomavirus E2 early protein domain"/>
    <property type="match status" value="1"/>
</dbReference>
<dbReference type="SUPFAM" id="SSF54957">
    <property type="entry name" value="Viral DNA-binding domain"/>
    <property type="match status" value="1"/>
</dbReference>
<keyword evidence="7 12" id="KW-0235">DNA replication</keyword>
<feature type="compositionally biased region" description="Low complexity" evidence="13">
    <location>
        <begin position="245"/>
        <end position="263"/>
    </location>
</feature>
<dbReference type="InterPro" id="IPR042504">
    <property type="entry name" value="Regulatory_protein_E2_N_2"/>
</dbReference>
<keyword evidence="5 12" id="KW-0597">Phosphoprotein</keyword>
<dbReference type="Proteomes" id="UP000052100">
    <property type="component" value="Segment"/>
</dbReference>
<accession>Q5IRF3</accession>
<gene>
    <name evidence="12 16" type="primary">E2</name>
</gene>
<dbReference type="GO" id="GO:0042025">
    <property type="term" value="C:host cell nucleus"/>
    <property type="evidence" value="ECO:0007669"/>
    <property type="project" value="UniProtKB-SubCell"/>
</dbReference>
<evidence type="ECO:0000256" key="12">
    <source>
        <dbReference type="HAMAP-Rule" id="MF_04001"/>
    </source>
</evidence>
<organism evidence="16 17">
    <name type="scientific">Erethizon dorsatum papillomavirus 1</name>
    <dbReference type="NCBI Taxonomy" id="291590"/>
    <lineage>
        <taxon>Viruses</taxon>
        <taxon>Monodnaviria</taxon>
        <taxon>Shotokuvirae</taxon>
        <taxon>Cossaviricota</taxon>
        <taxon>Papovaviricetes</taxon>
        <taxon>Zurhausenvirales</taxon>
        <taxon>Papillomaviridae</taxon>
        <taxon>Firstpapillomavirinae</taxon>
        <taxon>Sigmapapillomavirus</taxon>
        <taxon>Sigmapapillomavirus 1</taxon>
    </lineage>
</organism>
<evidence type="ECO:0000313" key="17">
    <source>
        <dbReference type="Proteomes" id="UP000052100"/>
    </source>
</evidence>
<comment type="PTM">
    <text evidence="12">Phosphorylated.</text>
</comment>
<feature type="region of interest" description="Disordered" evidence="13">
    <location>
        <begin position="185"/>
        <end position="297"/>
    </location>
</feature>
<dbReference type="InterPro" id="IPR012677">
    <property type="entry name" value="Nucleotide-bd_a/b_plait_sf"/>
</dbReference>
<dbReference type="InterPro" id="IPR000427">
    <property type="entry name" value="Papillomavirus_E2_C"/>
</dbReference>
<protein>
    <recommendedName>
        <fullName evidence="12">Regulatory protein E2</fullName>
    </recommendedName>
</protein>
<keyword evidence="4 12" id="KW-0244">Early protein</keyword>
<keyword evidence="3 12" id="KW-0678">Repressor</keyword>
<evidence type="ECO:0000256" key="11">
    <source>
        <dbReference type="ARBA" id="ARBA00023163"/>
    </source>
</evidence>
<dbReference type="InterPro" id="IPR036050">
    <property type="entry name" value="Regulatory_protein_E2_N"/>
</dbReference>
<comment type="similarity">
    <text evidence="2">Belongs to the papillomaviridae E8^E2C protein family.</text>
</comment>
<feature type="compositionally biased region" description="Low complexity" evidence="13">
    <location>
        <begin position="271"/>
        <end position="280"/>
    </location>
</feature>
<evidence type="ECO:0000256" key="8">
    <source>
        <dbReference type="ARBA" id="ARBA00023015"/>
    </source>
</evidence>
<dbReference type="Pfam" id="PF00511">
    <property type="entry name" value="PPV_E2_C"/>
    <property type="match status" value="1"/>
</dbReference>
<feature type="domain" description="Papillomavirus E2 C-terminal" evidence="15">
    <location>
        <begin position="302"/>
        <end position="376"/>
    </location>
</feature>
<comment type="caution">
    <text evidence="12">Lacks conserved residue(s) required for the propagation of feature annotation.</text>
</comment>